<evidence type="ECO:0000256" key="5">
    <source>
        <dbReference type="ARBA" id="ARBA00023136"/>
    </source>
</evidence>
<organism evidence="7 8">
    <name type="scientific">Gaopeijia maritima</name>
    <dbReference type="NCBI Taxonomy" id="3119007"/>
    <lineage>
        <taxon>Bacteria</taxon>
        <taxon>Pseudomonadati</taxon>
        <taxon>Gemmatimonadota</taxon>
        <taxon>Longimicrobiia</taxon>
        <taxon>Gaopeijiales</taxon>
        <taxon>Gaopeijiaceae</taxon>
        <taxon>Gaopeijia</taxon>
    </lineage>
</organism>
<dbReference type="RefSeq" id="WP_405278808.1">
    <property type="nucleotide sequence ID" value="NZ_CP144380.1"/>
</dbReference>
<reference evidence="7 8" key="1">
    <citation type="submission" date="2024-02" db="EMBL/GenBank/DDBJ databases">
        <title>A novel Gemmatimonadota bacterium.</title>
        <authorList>
            <person name="Du Z.-J."/>
            <person name="Ye Y.-Q."/>
        </authorList>
    </citation>
    <scope>NUCLEOTIDE SEQUENCE [LARGE SCALE GENOMIC DNA]</scope>
    <source>
        <strain evidence="7 8">DH-20</strain>
    </source>
</reference>
<evidence type="ECO:0000256" key="6">
    <source>
        <dbReference type="SAM" id="Phobius"/>
    </source>
</evidence>
<proteinExistence type="inferred from homology"/>
<evidence type="ECO:0000256" key="4">
    <source>
        <dbReference type="ARBA" id="ARBA00022989"/>
    </source>
</evidence>
<keyword evidence="5 6" id="KW-0472">Membrane</keyword>
<dbReference type="Proteomes" id="UP001484239">
    <property type="component" value="Unassembled WGS sequence"/>
</dbReference>
<evidence type="ECO:0000256" key="2">
    <source>
        <dbReference type="ARBA" id="ARBA00008053"/>
    </source>
</evidence>
<dbReference type="PANTHER" id="PTHR35791">
    <property type="entry name" value="UPF0754 MEMBRANE PROTEIN YHEB"/>
    <property type="match status" value="1"/>
</dbReference>
<evidence type="ECO:0000313" key="7">
    <source>
        <dbReference type="EMBL" id="MEK9501781.1"/>
    </source>
</evidence>
<feature type="transmembrane region" description="Helical" evidence="6">
    <location>
        <begin position="6"/>
        <end position="31"/>
    </location>
</feature>
<keyword evidence="3 6" id="KW-0812">Transmembrane</keyword>
<dbReference type="Pfam" id="PF04286">
    <property type="entry name" value="DUF445"/>
    <property type="match status" value="1"/>
</dbReference>
<comment type="caution">
    <text evidence="7">The sequence shown here is derived from an EMBL/GenBank/DDBJ whole genome shotgun (WGS) entry which is preliminary data.</text>
</comment>
<name>A0ABU9EAL4_9BACT</name>
<evidence type="ECO:0000256" key="1">
    <source>
        <dbReference type="ARBA" id="ARBA00004308"/>
    </source>
</evidence>
<keyword evidence="8" id="KW-1185">Reference proteome</keyword>
<dbReference type="PANTHER" id="PTHR35791:SF1">
    <property type="entry name" value="UPF0754 MEMBRANE PROTEIN YHEB"/>
    <property type="match status" value="1"/>
</dbReference>
<gene>
    <name evidence="7" type="ORF">WI372_12390</name>
</gene>
<comment type="similarity">
    <text evidence="2">Belongs to the UPF0754 family.</text>
</comment>
<protein>
    <submittedName>
        <fullName evidence="7">DUF445 family protein</fullName>
    </submittedName>
</protein>
<evidence type="ECO:0000256" key="3">
    <source>
        <dbReference type="ARBA" id="ARBA00022692"/>
    </source>
</evidence>
<dbReference type="EMBL" id="JBBHLI010000007">
    <property type="protein sequence ID" value="MEK9501781.1"/>
    <property type="molecule type" value="Genomic_DNA"/>
</dbReference>
<dbReference type="InterPro" id="IPR007383">
    <property type="entry name" value="DUF445"/>
</dbReference>
<keyword evidence="4 6" id="KW-1133">Transmembrane helix</keyword>
<evidence type="ECO:0000313" key="8">
    <source>
        <dbReference type="Proteomes" id="UP001484239"/>
    </source>
</evidence>
<sequence>MSDELIKAVVTVLFGALAGGLTNTIAIWMLFHPYHPPVVGRVRFGWLQGAVPKNQERLAAAIGRTVGNRLLTADDLMRIFAEPEFRDAFDERLAVFLDDVLHRERASLNEVLPPAVVPEVERLLDGVLEHSLTRLESYLASERFEAAVAERTEGIVAAVADEPISGVLTPARESAVAEAVEAWLVSAVESADFRKALDDYLIRATDRLLQPERTFEEILPLGLVGSMERAIGGYLPLAIERLGALLDDPEARTRFETTLRELFQRFLGDLKFHQRVVARLVVTGDTVDKILDTIQEEGAERLSEMLRDPPIQEAMARGVNEAIVDFLRRPVRSVLGPPDSASVVDARETLANWIVNMARDPQTRGFLVEKLQQGLDNAGAHTWGEVLERIPQERVSGWLVSAGRSAPVHRVARDLGARLIERALTRPIGTPARWLPSDAPARLESGLGPVLWDWLQGQVPAVIQRLDVGRRVEQKVMEFPMPKLEELVRKVTDRELRLIVQLGYLLGAIIGLGLVGIDRLLS</sequence>
<comment type="subcellular location">
    <subcellularLocation>
        <location evidence="1">Endomembrane system</location>
    </subcellularLocation>
</comment>
<accession>A0ABU9EAL4</accession>
<feature type="transmembrane region" description="Helical" evidence="6">
    <location>
        <begin position="498"/>
        <end position="517"/>
    </location>
</feature>